<dbReference type="OrthoDB" id="3078260at2"/>
<dbReference type="RefSeq" id="WP_110075117.1">
    <property type="nucleotide sequence ID" value="NZ_QGTT01000002.1"/>
</dbReference>
<organism evidence="1 2">
    <name type="scientific">Pseudidiomarina maritima</name>
    <dbReference type="NCBI Taxonomy" id="519453"/>
    <lineage>
        <taxon>Bacteria</taxon>
        <taxon>Pseudomonadati</taxon>
        <taxon>Pseudomonadota</taxon>
        <taxon>Gammaproteobacteria</taxon>
        <taxon>Alteromonadales</taxon>
        <taxon>Idiomarinaceae</taxon>
        <taxon>Pseudidiomarina</taxon>
    </lineage>
</organism>
<dbReference type="EMBL" id="QGTT01000002">
    <property type="protein sequence ID" value="PWW15174.1"/>
    <property type="molecule type" value="Genomic_DNA"/>
</dbReference>
<dbReference type="Proteomes" id="UP000246964">
    <property type="component" value="Unassembled WGS sequence"/>
</dbReference>
<gene>
    <name evidence="1" type="ORF">DET45_102178</name>
</gene>
<dbReference type="Pfam" id="PF16108">
    <property type="entry name" value="DUF4826"/>
    <property type="match status" value="1"/>
</dbReference>
<reference evidence="1 2" key="1">
    <citation type="submission" date="2018-05" db="EMBL/GenBank/DDBJ databases">
        <title>Freshwater and sediment microbial communities from various areas in North America, analyzing microbe dynamics in response to fracking.</title>
        <authorList>
            <person name="Lamendella R."/>
        </authorList>
    </citation>
    <scope>NUCLEOTIDE SEQUENCE [LARGE SCALE GENOMIC DNA]</scope>
    <source>
        <strain evidence="1 2">125B1</strain>
    </source>
</reference>
<protein>
    <submittedName>
        <fullName evidence="1">Uncharacterized protein DUF4826</fullName>
    </submittedName>
</protein>
<evidence type="ECO:0000313" key="2">
    <source>
        <dbReference type="Proteomes" id="UP000246964"/>
    </source>
</evidence>
<sequence>MAEPSTPQSPDQLTDEQRTTWVREHFQAANKFLAEQGIITERVLTKESRYIAPIVAVWKFQTQDKKEVWVINGDVPTDLAAGKNAKDARDATRHFSLQWQVKAEVVAHQAQGDRQQLNYANYLVNRAEQLYDVFEDEKLWQQHA</sequence>
<accession>A0A317QA65</accession>
<evidence type="ECO:0000313" key="1">
    <source>
        <dbReference type="EMBL" id="PWW15174.1"/>
    </source>
</evidence>
<proteinExistence type="predicted"/>
<keyword evidence="2" id="KW-1185">Reference proteome</keyword>
<comment type="caution">
    <text evidence="1">The sequence shown here is derived from an EMBL/GenBank/DDBJ whole genome shotgun (WGS) entry which is preliminary data.</text>
</comment>
<dbReference type="AlphaFoldDB" id="A0A317QA65"/>
<name>A0A317QA65_9GAMM</name>
<dbReference type="InterPro" id="IPR032251">
    <property type="entry name" value="DUF4826"/>
</dbReference>